<dbReference type="Pfam" id="PF17189">
    <property type="entry name" value="Glyco_hydro_30C"/>
    <property type="match status" value="1"/>
</dbReference>
<dbReference type="InterPro" id="IPR013780">
    <property type="entry name" value="Glyco_hydro_b"/>
</dbReference>
<dbReference type="InterPro" id="IPR017853">
    <property type="entry name" value="GH"/>
</dbReference>
<dbReference type="InterPro" id="IPR001139">
    <property type="entry name" value="Glyco_hydro_30"/>
</dbReference>
<dbReference type="InterPro" id="IPR033452">
    <property type="entry name" value="GH30_C"/>
</dbReference>
<accession>A0A7W9QBK9</accession>
<dbReference type="GO" id="GO:0006680">
    <property type="term" value="P:glucosylceramide catabolic process"/>
    <property type="evidence" value="ECO:0007669"/>
    <property type="project" value="TreeGrafter"/>
</dbReference>
<proteinExistence type="inferred from homology"/>
<feature type="domain" description="Glycosyl hydrolase family 30 beta sandwich" evidence="4">
    <location>
        <begin position="169"/>
        <end position="230"/>
    </location>
</feature>
<dbReference type="EMBL" id="JACHJL010000007">
    <property type="protein sequence ID" value="MBB5936222.1"/>
    <property type="molecule type" value="Genomic_DNA"/>
</dbReference>
<keyword evidence="6" id="KW-1185">Reference proteome</keyword>
<name>A0A7W9QBK9_9ACTN</name>
<evidence type="ECO:0000313" key="6">
    <source>
        <dbReference type="Proteomes" id="UP000588098"/>
    </source>
</evidence>
<dbReference type="SUPFAM" id="SSF51011">
    <property type="entry name" value="Glycosyl hydrolase domain"/>
    <property type="match status" value="1"/>
</dbReference>
<evidence type="ECO:0000259" key="4">
    <source>
        <dbReference type="Pfam" id="PF17189"/>
    </source>
</evidence>
<dbReference type="PANTHER" id="PTHR11069:SF23">
    <property type="entry name" value="LYSOSOMAL ACID GLUCOSYLCERAMIDASE"/>
    <property type="match status" value="1"/>
</dbReference>
<comment type="similarity">
    <text evidence="1">Belongs to the glycosyl hydrolase 30 family.</text>
</comment>
<gene>
    <name evidence="5" type="ORF">FHS42_003297</name>
</gene>
<protein>
    <submittedName>
        <fullName evidence="5">O-glycosyl hydrolase</fullName>
    </submittedName>
</protein>
<evidence type="ECO:0000256" key="3">
    <source>
        <dbReference type="ARBA" id="ARBA00022801"/>
    </source>
</evidence>
<evidence type="ECO:0000313" key="5">
    <source>
        <dbReference type="EMBL" id="MBB5936222.1"/>
    </source>
</evidence>
<organism evidence="5 6">
    <name type="scientific">Streptomyces zagrosensis</name>
    <dbReference type="NCBI Taxonomy" id="1042984"/>
    <lineage>
        <taxon>Bacteria</taxon>
        <taxon>Bacillati</taxon>
        <taxon>Actinomycetota</taxon>
        <taxon>Actinomycetes</taxon>
        <taxon>Kitasatosporales</taxon>
        <taxon>Streptomycetaceae</taxon>
        <taxon>Streptomyces</taxon>
    </lineage>
</organism>
<dbReference type="SUPFAM" id="SSF51445">
    <property type="entry name" value="(Trans)glycosidases"/>
    <property type="match status" value="1"/>
</dbReference>
<dbReference type="AlphaFoldDB" id="A0A7W9QBK9"/>
<dbReference type="PANTHER" id="PTHR11069">
    <property type="entry name" value="GLUCOSYLCERAMIDASE"/>
    <property type="match status" value="1"/>
</dbReference>
<keyword evidence="2" id="KW-0732">Signal</keyword>
<dbReference type="Gene3D" id="2.60.40.1180">
    <property type="entry name" value="Golgi alpha-mannosidase II"/>
    <property type="match status" value="1"/>
</dbReference>
<keyword evidence="3 5" id="KW-0378">Hydrolase</keyword>
<dbReference type="RefSeq" id="WP_246494843.1">
    <property type="nucleotide sequence ID" value="NZ_JACHJL010000007.1"/>
</dbReference>
<sequence>MNADQQAALLRRLDQKLTAAGLPTGLFAYDHNWSNTEYPLGVLAATEDIDRVRGAAFHCYRGQPEAQQRARDAGHRVFLTACSGVDGGDAVRTFAGTLKWQTEHLVIRGIRSGAETVVLWNLALNERGGPHFGQCGTQCNGVVEVADGRYAKGAEYYVLGHVSKFVNRGAHRIASTTGGPGRVQNVTFENPGGSRVSVVLNATDADARFSVTKSGRSLVYQLPAGAVATFRWPSAPS</sequence>
<dbReference type="GO" id="GO:0004348">
    <property type="term" value="F:glucosylceramidase activity"/>
    <property type="evidence" value="ECO:0007669"/>
    <property type="project" value="InterPro"/>
</dbReference>
<evidence type="ECO:0000256" key="1">
    <source>
        <dbReference type="ARBA" id="ARBA00005382"/>
    </source>
</evidence>
<dbReference type="GO" id="GO:0016020">
    <property type="term" value="C:membrane"/>
    <property type="evidence" value="ECO:0007669"/>
    <property type="project" value="GOC"/>
</dbReference>
<comment type="caution">
    <text evidence="5">The sequence shown here is derived from an EMBL/GenBank/DDBJ whole genome shotgun (WGS) entry which is preliminary data.</text>
</comment>
<dbReference type="Proteomes" id="UP000588098">
    <property type="component" value="Unassembled WGS sequence"/>
</dbReference>
<evidence type="ECO:0000256" key="2">
    <source>
        <dbReference type="ARBA" id="ARBA00022729"/>
    </source>
</evidence>
<dbReference type="Gene3D" id="3.20.20.80">
    <property type="entry name" value="Glycosidases"/>
    <property type="match status" value="1"/>
</dbReference>
<reference evidence="5 6" key="1">
    <citation type="submission" date="2020-08" db="EMBL/GenBank/DDBJ databases">
        <title>Genomic Encyclopedia of Type Strains, Phase III (KMG-III): the genomes of soil and plant-associated and newly described type strains.</title>
        <authorList>
            <person name="Whitman W."/>
        </authorList>
    </citation>
    <scope>NUCLEOTIDE SEQUENCE [LARGE SCALE GENOMIC DNA]</scope>
    <source>
        <strain evidence="5 6">CECT 8305</strain>
    </source>
</reference>